<name>A0A367LKL8_9HYPO</name>
<gene>
    <name evidence="2" type="ORF">L249_7027</name>
</gene>
<dbReference type="Proteomes" id="UP000253664">
    <property type="component" value="Unassembled WGS sequence"/>
</dbReference>
<feature type="compositionally biased region" description="Low complexity" evidence="1">
    <location>
        <begin position="87"/>
        <end position="111"/>
    </location>
</feature>
<feature type="compositionally biased region" description="Basic and acidic residues" evidence="1">
    <location>
        <begin position="243"/>
        <end position="252"/>
    </location>
</feature>
<feature type="region of interest" description="Disordered" evidence="1">
    <location>
        <begin position="286"/>
        <end position="361"/>
    </location>
</feature>
<comment type="caution">
    <text evidence="2">The sequence shown here is derived from an EMBL/GenBank/DDBJ whole genome shotgun (WGS) entry which is preliminary data.</text>
</comment>
<accession>A0A367LKL8</accession>
<reference evidence="2 3" key="1">
    <citation type="journal article" date="2015" name="BMC Genomics">
        <title>Insights from the genome of Ophiocordyceps polyrhachis-furcata to pathogenicity and host specificity in insect fungi.</title>
        <authorList>
            <person name="Wichadakul D."/>
            <person name="Kobmoo N."/>
            <person name="Ingsriswang S."/>
            <person name="Tangphatsornruang S."/>
            <person name="Chantasingh D."/>
            <person name="Luangsa-ard J.J."/>
            <person name="Eurwilaichitr L."/>
        </authorList>
    </citation>
    <scope>NUCLEOTIDE SEQUENCE [LARGE SCALE GENOMIC DNA]</scope>
    <source>
        <strain evidence="2 3">BCC 54312</strain>
    </source>
</reference>
<dbReference type="AlphaFoldDB" id="A0A367LKL8"/>
<keyword evidence="3" id="KW-1185">Reference proteome</keyword>
<evidence type="ECO:0000256" key="1">
    <source>
        <dbReference type="SAM" id="MobiDB-lite"/>
    </source>
</evidence>
<feature type="region of interest" description="Disordered" evidence="1">
    <location>
        <begin position="227"/>
        <end position="260"/>
    </location>
</feature>
<dbReference type="OrthoDB" id="4927870at2759"/>
<dbReference type="EMBL" id="LKCN02000003">
    <property type="protein sequence ID" value="RCI14940.1"/>
    <property type="molecule type" value="Genomic_DNA"/>
</dbReference>
<proteinExistence type="predicted"/>
<feature type="compositionally biased region" description="Low complexity" evidence="1">
    <location>
        <begin position="1"/>
        <end position="13"/>
    </location>
</feature>
<feature type="compositionally biased region" description="Acidic residues" evidence="1">
    <location>
        <begin position="48"/>
        <end position="74"/>
    </location>
</feature>
<feature type="compositionally biased region" description="Pro residues" evidence="1">
    <location>
        <begin position="330"/>
        <end position="347"/>
    </location>
</feature>
<feature type="compositionally biased region" description="Low complexity" evidence="1">
    <location>
        <begin position="287"/>
        <end position="320"/>
    </location>
</feature>
<evidence type="ECO:0000313" key="3">
    <source>
        <dbReference type="Proteomes" id="UP000253664"/>
    </source>
</evidence>
<protein>
    <submittedName>
        <fullName evidence="2">Uncharacterized protein</fullName>
    </submittedName>
</protein>
<evidence type="ECO:0000313" key="2">
    <source>
        <dbReference type="EMBL" id="RCI14940.1"/>
    </source>
</evidence>
<sequence>MSTQQQQQQQQQQHTRSHLHAKRSTMPDLVPLSLGSPIRRRARLRLIDDEDEDDDDDDNDDDNEEQEQEQEEDNCPPPRSADHHRYSYSSSASRSSIGSTLQSSNFSSRSSISSNGSSSSCFAHQVSSSARLAPPPSPIRLLPSSNAEWRSMLARIRTAFLAAEFDSCYTRCRNILDHARDLDTVSPAYLLYLSFYSAASLDALAGRQSPSRPKLRQLRAQYASALRHANRASISGPPTSPVRRQDERRDQVEDGQQETISWWPKSKKRVSFCELPRNDSPTLGAESWLLSPSSDSSYEQPLSPTSILKPSSPSASTSPSYVTPARDDPSSPPSSPLPPPPPPPPPLSSSSSSSPPRSGISDRYNSLLADIRSQIVSRIASLDAQLAVCAANAVFPSDSTARYEYLRSSGWRRPRFDARRYRALRENALADLQE</sequence>
<organism evidence="2 3">
    <name type="scientific">Ophiocordyceps polyrhachis-furcata BCC 54312</name>
    <dbReference type="NCBI Taxonomy" id="1330021"/>
    <lineage>
        <taxon>Eukaryota</taxon>
        <taxon>Fungi</taxon>
        <taxon>Dikarya</taxon>
        <taxon>Ascomycota</taxon>
        <taxon>Pezizomycotina</taxon>
        <taxon>Sordariomycetes</taxon>
        <taxon>Hypocreomycetidae</taxon>
        <taxon>Hypocreales</taxon>
        <taxon>Ophiocordycipitaceae</taxon>
        <taxon>Ophiocordyceps</taxon>
    </lineage>
</organism>
<feature type="region of interest" description="Disordered" evidence="1">
    <location>
        <begin position="1"/>
        <end position="111"/>
    </location>
</feature>